<dbReference type="Proteomes" id="UP000186040">
    <property type="component" value="Unassembled WGS sequence"/>
</dbReference>
<name>A0A1Q9LM56_9PSEU</name>
<dbReference type="Gene3D" id="3.30.530.20">
    <property type="match status" value="1"/>
</dbReference>
<dbReference type="EMBL" id="MKQR01000013">
    <property type="protein sequence ID" value="OLR93101.1"/>
    <property type="molecule type" value="Genomic_DNA"/>
</dbReference>
<dbReference type="InterPro" id="IPR023393">
    <property type="entry name" value="START-like_dom_sf"/>
</dbReference>
<dbReference type="InterPro" id="IPR013538">
    <property type="entry name" value="ASHA1/2-like_C"/>
</dbReference>
<dbReference type="AlphaFoldDB" id="A0A1Q9LM56"/>
<proteinExistence type="inferred from homology"/>
<evidence type="ECO:0000256" key="1">
    <source>
        <dbReference type="ARBA" id="ARBA00006817"/>
    </source>
</evidence>
<gene>
    <name evidence="3" type="ORF">BJP25_18795</name>
</gene>
<accession>A0A1Q9LM56</accession>
<dbReference type="SUPFAM" id="SSF55961">
    <property type="entry name" value="Bet v1-like"/>
    <property type="match status" value="1"/>
</dbReference>
<protein>
    <submittedName>
        <fullName evidence="3">Polyketide cyclase</fullName>
    </submittedName>
</protein>
<sequence length="133" mass="14732">MALSGSIDLDQFVAAPPHVVWTLLTDPGHHARWWAPGDISAEVGHRFHLAMPGFGEVPCVVLESEQDKRLSYSFNGNWTITWTLTPVAGGTTLHLTHSGFDLDDHRQRDAHDRMSPGWRDTVLPRLAAVAESL</sequence>
<organism evidence="3 4">
    <name type="scientific">Actinokineospora bangkokensis</name>
    <dbReference type="NCBI Taxonomy" id="1193682"/>
    <lineage>
        <taxon>Bacteria</taxon>
        <taxon>Bacillati</taxon>
        <taxon>Actinomycetota</taxon>
        <taxon>Actinomycetes</taxon>
        <taxon>Pseudonocardiales</taxon>
        <taxon>Pseudonocardiaceae</taxon>
        <taxon>Actinokineospora</taxon>
    </lineage>
</organism>
<evidence type="ECO:0000313" key="3">
    <source>
        <dbReference type="EMBL" id="OLR93101.1"/>
    </source>
</evidence>
<comment type="caution">
    <text evidence="3">The sequence shown here is derived from an EMBL/GenBank/DDBJ whole genome shotgun (WGS) entry which is preliminary data.</text>
</comment>
<dbReference type="CDD" id="cd07814">
    <property type="entry name" value="SRPBCC_CalC_Aha1-like"/>
    <property type="match status" value="1"/>
</dbReference>
<evidence type="ECO:0000259" key="2">
    <source>
        <dbReference type="Pfam" id="PF08327"/>
    </source>
</evidence>
<feature type="domain" description="Activator of Hsp90 ATPase homologue 1/2-like C-terminal" evidence="2">
    <location>
        <begin position="14"/>
        <end position="130"/>
    </location>
</feature>
<evidence type="ECO:0000313" key="4">
    <source>
        <dbReference type="Proteomes" id="UP000186040"/>
    </source>
</evidence>
<comment type="similarity">
    <text evidence="1">Belongs to the AHA1 family.</text>
</comment>
<keyword evidence="4" id="KW-1185">Reference proteome</keyword>
<reference evidence="3 4" key="1">
    <citation type="submission" date="2016-10" db="EMBL/GenBank/DDBJ databases">
        <title>The Draft Genome Sequence of Actinokineospora bangkokensis 44EHWT reveals the biosynthetic pathway of antifungal compounds Thailandins with unusual extender unit butylmalonyl-CoA.</title>
        <authorList>
            <person name="Greule A."/>
            <person name="Intra B."/>
            <person name="Flemming S."/>
            <person name="Rommel M.G."/>
            <person name="Panbangred W."/>
            <person name="Bechthold A."/>
        </authorList>
    </citation>
    <scope>NUCLEOTIDE SEQUENCE [LARGE SCALE GENOMIC DNA]</scope>
    <source>
        <strain evidence="3 4">44EHW</strain>
    </source>
</reference>
<dbReference type="Pfam" id="PF08327">
    <property type="entry name" value="AHSA1"/>
    <property type="match status" value="1"/>
</dbReference>